<dbReference type="Pfam" id="PF06013">
    <property type="entry name" value="WXG100"/>
    <property type="match status" value="1"/>
</dbReference>
<dbReference type="AlphaFoldDB" id="A0A5N0TAR8"/>
<dbReference type="RefSeq" id="WP_150893805.1">
    <property type="nucleotide sequence ID" value="NZ_VYUY01000015.1"/>
</dbReference>
<dbReference type="SUPFAM" id="SSF140453">
    <property type="entry name" value="EsxAB dimer-like"/>
    <property type="match status" value="1"/>
</dbReference>
<sequence>MGDLSISPAALTASAAELRRESQRIEAALRSLEQEAARLRVNWDGAARVAYDNAQRQWSATFEQMKTVLGSIAASTEQIADGYVETDLHSAKRFTRK</sequence>
<dbReference type="NCBIfam" id="TIGR03930">
    <property type="entry name" value="WXG100_ESAT6"/>
    <property type="match status" value="1"/>
</dbReference>
<keyword evidence="4" id="KW-1185">Reference proteome</keyword>
<dbReference type="InterPro" id="IPR010310">
    <property type="entry name" value="T7SS_ESAT-6-like"/>
</dbReference>
<dbReference type="InterPro" id="IPR036689">
    <property type="entry name" value="ESAT-6-like_sf"/>
</dbReference>
<evidence type="ECO:0000256" key="2">
    <source>
        <dbReference type="SAM" id="Coils"/>
    </source>
</evidence>
<protein>
    <recommendedName>
        <fullName evidence="1">ESAT-6-like protein</fullName>
    </recommendedName>
</protein>
<evidence type="ECO:0000313" key="3">
    <source>
        <dbReference type="EMBL" id="KAA9132163.1"/>
    </source>
</evidence>
<evidence type="ECO:0000313" key="4">
    <source>
        <dbReference type="Proteomes" id="UP000326838"/>
    </source>
</evidence>
<accession>A0A5N0TAR8</accession>
<name>A0A5N0TAR8_9MICO</name>
<organism evidence="3 4">
    <name type="scientific">Microbacterium caowuchunii</name>
    <dbReference type="NCBI Taxonomy" id="2614638"/>
    <lineage>
        <taxon>Bacteria</taxon>
        <taxon>Bacillati</taxon>
        <taxon>Actinomycetota</taxon>
        <taxon>Actinomycetes</taxon>
        <taxon>Micrococcales</taxon>
        <taxon>Microbacteriaceae</taxon>
        <taxon>Microbacterium</taxon>
    </lineage>
</organism>
<keyword evidence="2" id="KW-0175">Coiled coil</keyword>
<dbReference type="Proteomes" id="UP000326838">
    <property type="component" value="Unassembled WGS sequence"/>
</dbReference>
<proteinExistence type="inferred from homology"/>
<evidence type="ECO:0000256" key="1">
    <source>
        <dbReference type="RuleBase" id="RU362001"/>
    </source>
</evidence>
<dbReference type="Gene3D" id="1.10.287.1060">
    <property type="entry name" value="ESAT-6-like"/>
    <property type="match status" value="1"/>
</dbReference>
<dbReference type="EMBL" id="VYUY01000015">
    <property type="protein sequence ID" value="KAA9132163.1"/>
    <property type="molecule type" value="Genomic_DNA"/>
</dbReference>
<gene>
    <name evidence="3" type="ORF">F6B40_10610</name>
</gene>
<comment type="caution">
    <text evidence="3">The sequence shown here is derived from an EMBL/GenBank/DDBJ whole genome shotgun (WGS) entry which is preliminary data.</text>
</comment>
<feature type="coiled-coil region" evidence="2">
    <location>
        <begin position="15"/>
        <end position="42"/>
    </location>
</feature>
<comment type="similarity">
    <text evidence="1">Belongs to the WXG100 family.</text>
</comment>
<reference evidence="4" key="1">
    <citation type="submission" date="2019-09" db="EMBL/GenBank/DDBJ databases">
        <title>Mumia zhuanghuii sp. nov. isolated from the intestinal contents of plateau pika (Ochotona curzoniae) in the Qinghai-Tibet plateau of China.</title>
        <authorList>
            <person name="Tian Z."/>
        </authorList>
    </citation>
    <scope>NUCLEOTIDE SEQUENCE [LARGE SCALE GENOMIC DNA]</scope>
    <source>
        <strain evidence="4">L-033</strain>
    </source>
</reference>